<proteinExistence type="predicted"/>
<dbReference type="Proteomes" id="UP001056386">
    <property type="component" value="Chromosome 1"/>
</dbReference>
<dbReference type="RefSeq" id="WP_080757241.1">
    <property type="nucleotide sequence ID" value="NZ_CP099587.1"/>
</dbReference>
<dbReference type="InterPro" id="IPR022289">
    <property type="entry name" value="PRTRC_protein-C"/>
</dbReference>
<dbReference type="EMBL" id="CP099587">
    <property type="protein sequence ID" value="USS45420.1"/>
    <property type="molecule type" value="Genomic_DNA"/>
</dbReference>
<gene>
    <name evidence="1" type="ORF">NFI99_27990</name>
</gene>
<dbReference type="NCBIfam" id="TIGR03738">
    <property type="entry name" value="PRTRC_C"/>
    <property type="match status" value="1"/>
</dbReference>
<keyword evidence="2" id="KW-1185">Reference proteome</keyword>
<sequence>MQIENLQREFSYNGAKLADPAPNMTPNQIREFYSQTYPELTNAEVEGPVINGNRSVYTFRRAVGTKGTGGATEELDTPQKISAVLAVVAPGAIRTYLVELDRFASAHVCPLLDEEVAFIDALHARYAK</sequence>
<accession>A0ABY5BEI5</accession>
<organism evidence="1 2">
    <name type="scientific">Burkholderia glumae</name>
    <name type="common">Pseudomonas glumae</name>
    <dbReference type="NCBI Taxonomy" id="337"/>
    <lineage>
        <taxon>Bacteria</taxon>
        <taxon>Pseudomonadati</taxon>
        <taxon>Pseudomonadota</taxon>
        <taxon>Betaproteobacteria</taxon>
        <taxon>Burkholderiales</taxon>
        <taxon>Burkholderiaceae</taxon>
        <taxon>Burkholderia</taxon>
    </lineage>
</organism>
<protein>
    <submittedName>
        <fullName evidence="1">PRTRC system protein C</fullName>
    </submittedName>
</protein>
<reference evidence="1" key="1">
    <citation type="submission" date="2022-06" db="EMBL/GenBank/DDBJ databases">
        <title>Draft genome sequence of Burkholderia glumae strain GR20004 isolated from rice panicle showing bacterial panicle blight.</title>
        <authorList>
            <person name="Choi S.Y."/>
            <person name="Lee Y.H."/>
        </authorList>
    </citation>
    <scope>NUCLEOTIDE SEQUENCE</scope>
    <source>
        <strain evidence="1">GR20004</strain>
    </source>
</reference>
<dbReference type="Pfam" id="PF14454">
    <property type="entry name" value="Prok_Ub"/>
    <property type="match status" value="1"/>
</dbReference>
<dbReference type="InterPro" id="IPR032866">
    <property type="entry name" value="Prok_Ub"/>
</dbReference>
<evidence type="ECO:0000313" key="2">
    <source>
        <dbReference type="Proteomes" id="UP001056386"/>
    </source>
</evidence>
<evidence type="ECO:0000313" key="1">
    <source>
        <dbReference type="EMBL" id="USS45420.1"/>
    </source>
</evidence>
<name>A0ABY5BEI5_BURGL</name>